<reference evidence="1 2" key="1">
    <citation type="journal article" date="2022" name="bioRxiv">
        <title>The genome of the oomycete Peronosclerospora sorghi, a cosmopolitan pathogen of maize and sorghum, is inflated with dispersed pseudogenes.</title>
        <authorList>
            <person name="Fletcher K."/>
            <person name="Martin F."/>
            <person name="Isakeit T."/>
            <person name="Cavanaugh K."/>
            <person name="Magill C."/>
            <person name="Michelmore R."/>
        </authorList>
    </citation>
    <scope>NUCLEOTIDE SEQUENCE [LARGE SCALE GENOMIC DNA]</scope>
    <source>
        <strain evidence="1">P6</strain>
    </source>
</reference>
<proteinExistence type="predicted"/>
<name>A0ACC0VT23_9STRA</name>
<keyword evidence="2" id="KW-1185">Reference proteome</keyword>
<gene>
    <name evidence="1" type="ORF">PsorP6_014625</name>
</gene>
<sequence length="248" mass="27894">MTFLSLGFSNVCFAKSVEVFFIHPHDGSHSTAKELFLNYGIFLFALIGAVSIWMLMYSWVSFLNIIIGIWIATLSQDPRSTTHVSAAYPGVLHHGIFLFYIVVLMKLIYDLMELPDREQLSFYSLAPKVTSKEVVQPSMCPSGYKTALLMTSSEQVENSRAMISQAICGVEDNYNDTMWWPPLKSLVKTYYVDAKSSDGNATSHLSVFSKLRLPENMTLVQSLTFAYSKVESVNMTSMQLTDWTSKGL</sequence>
<dbReference type="EMBL" id="CM047586">
    <property type="protein sequence ID" value="KAI9909637.1"/>
    <property type="molecule type" value="Genomic_DNA"/>
</dbReference>
<accession>A0ACC0VT23</accession>
<organism evidence="1 2">
    <name type="scientific">Peronosclerospora sorghi</name>
    <dbReference type="NCBI Taxonomy" id="230839"/>
    <lineage>
        <taxon>Eukaryota</taxon>
        <taxon>Sar</taxon>
        <taxon>Stramenopiles</taxon>
        <taxon>Oomycota</taxon>
        <taxon>Peronosporomycetes</taxon>
        <taxon>Peronosporales</taxon>
        <taxon>Peronosporaceae</taxon>
        <taxon>Peronosclerospora</taxon>
    </lineage>
</organism>
<evidence type="ECO:0000313" key="2">
    <source>
        <dbReference type="Proteomes" id="UP001163321"/>
    </source>
</evidence>
<protein>
    <submittedName>
        <fullName evidence="1">Uncharacterized protein</fullName>
    </submittedName>
</protein>
<comment type="caution">
    <text evidence="1">The sequence shown here is derived from an EMBL/GenBank/DDBJ whole genome shotgun (WGS) entry which is preliminary data.</text>
</comment>
<dbReference type="Proteomes" id="UP001163321">
    <property type="component" value="Chromosome 7"/>
</dbReference>
<evidence type="ECO:0000313" key="1">
    <source>
        <dbReference type="EMBL" id="KAI9909637.1"/>
    </source>
</evidence>